<name>A0A162SY08_9BURK</name>
<dbReference type="KEGG" id="hyl:LPB072_03045"/>
<comment type="subcellular location">
    <subcellularLocation>
        <location evidence="1">Membrane</location>
        <topology evidence="1">Single-pass membrane protein</topology>
    </subcellularLocation>
</comment>
<dbReference type="AlphaFoldDB" id="A0A162SY08"/>
<dbReference type="Proteomes" id="UP000185657">
    <property type="component" value="Unassembled WGS sequence"/>
</dbReference>
<evidence type="ECO:0000313" key="10">
    <source>
        <dbReference type="Proteomes" id="UP000185680"/>
    </source>
</evidence>
<dbReference type="Gene3D" id="3.30.700.10">
    <property type="entry name" value="Glycoprotein, Type 4 Pilin"/>
    <property type="match status" value="1"/>
</dbReference>
<protein>
    <submittedName>
        <fullName evidence="7">Type II secretion system protein GspH</fullName>
    </submittedName>
</protein>
<evidence type="ECO:0000256" key="5">
    <source>
        <dbReference type="ARBA" id="ARBA00023136"/>
    </source>
</evidence>
<organism evidence="7 10">
    <name type="scientific">Hydrogenophaga crassostreae</name>
    <dbReference type="NCBI Taxonomy" id="1763535"/>
    <lineage>
        <taxon>Bacteria</taxon>
        <taxon>Pseudomonadati</taxon>
        <taxon>Pseudomonadota</taxon>
        <taxon>Betaproteobacteria</taxon>
        <taxon>Burkholderiales</taxon>
        <taxon>Comamonadaceae</taxon>
        <taxon>Hydrogenophaga</taxon>
    </lineage>
</organism>
<dbReference type="EMBL" id="LVWD01000014">
    <property type="protein sequence ID" value="OAD41549.1"/>
    <property type="molecule type" value="Genomic_DNA"/>
</dbReference>
<dbReference type="GO" id="GO:0015628">
    <property type="term" value="P:protein secretion by the type II secretion system"/>
    <property type="evidence" value="ECO:0007669"/>
    <property type="project" value="InterPro"/>
</dbReference>
<reference evidence="7 10" key="2">
    <citation type="submission" date="2016-10" db="EMBL/GenBank/DDBJ databases">
        <title>Hydorgenophaga sp. LPB0072 isolated from gastropod.</title>
        <authorList>
            <person name="Kim E."/>
            <person name="Yi H."/>
        </authorList>
    </citation>
    <scope>NUCLEOTIDE SEQUENCE [LARGE SCALE GENOMIC DNA]</scope>
    <source>
        <strain evidence="7 10">LPB0072</strain>
    </source>
</reference>
<dbReference type="Proteomes" id="UP000185680">
    <property type="component" value="Chromosome"/>
</dbReference>
<accession>A0A162SY08</accession>
<dbReference type="OrthoDB" id="9154196at2"/>
<proteinExistence type="predicted"/>
<evidence type="ECO:0000256" key="3">
    <source>
        <dbReference type="ARBA" id="ARBA00022692"/>
    </source>
</evidence>
<evidence type="ECO:0000256" key="6">
    <source>
        <dbReference type="SAM" id="Phobius"/>
    </source>
</evidence>
<dbReference type="GO" id="GO:0015627">
    <property type="term" value="C:type II protein secretion system complex"/>
    <property type="evidence" value="ECO:0007669"/>
    <property type="project" value="InterPro"/>
</dbReference>
<dbReference type="EMBL" id="CP017476">
    <property type="protein sequence ID" value="AOW11985.1"/>
    <property type="molecule type" value="Genomic_DNA"/>
</dbReference>
<dbReference type="InterPro" id="IPR012902">
    <property type="entry name" value="N_methyl_site"/>
</dbReference>
<evidence type="ECO:0000256" key="2">
    <source>
        <dbReference type="ARBA" id="ARBA00022481"/>
    </source>
</evidence>
<evidence type="ECO:0000256" key="4">
    <source>
        <dbReference type="ARBA" id="ARBA00022989"/>
    </source>
</evidence>
<evidence type="ECO:0000313" key="7">
    <source>
        <dbReference type="EMBL" id="AOW11985.1"/>
    </source>
</evidence>
<evidence type="ECO:0000256" key="1">
    <source>
        <dbReference type="ARBA" id="ARBA00004167"/>
    </source>
</evidence>
<gene>
    <name evidence="7" type="ORF">LPB072_03045</name>
    <name evidence="8" type="ORF">LPB72_12360</name>
</gene>
<dbReference type="PROSITE" id="PS00409">
    <property type="entry name" value="PROKAR_NTER_METHYL"/>
    <property type="match status" value="1"/>
</dbReference>
<keyword evidence="9" id="KW-1185">Reference proteome</keyword>
<dbReference type="STRING" id="1763535.LPB072_03045"/>
<dbReference type="NCBIfam" id="TIGR02532">
    <property type="entry name" value="IV_pilin_GFxxxE"/>
    <property type="match status" value="1"/>
</dbReference>
<dbReference type="InterPro" id="IPR045584">
    <property type="entry name" value="Pilin-like"/>
</dbReference>
<keyword evidence="2" id="KW-0488">Methylation</keyword>
<keyword evidence="3 6" id="KW-0812">Transmembrane</keyword>
<keyword evidence="5 6" id="KW-0472">Membrane</keyword>
<dbReference type="GO" id="GO:0016020">
    <property type="term" value="C:membrane"/>
    <property type="evidence" value="ECO:0007669"/>
    <property type="project" value="UniProtKB-SubCell"/>
</dbReference>
<reference evidence="8 9" key="1">
    <citation type="submission" date="2016-02" db="EMBL/GenBank/DDBJ databases">
        <title>Draft genome sequence of Hydrogenophaga sp. LPB0072.</title>
        <authorList>
            <person name="Shin S.-K."/>
            <person name="Yi H."/>
        </authorList>
    </citation>
    <scope>NUCLEOTIDE SEQUENCE [LARGE SCALE GENOMIC DNA]</scope>
    <source>
        <strain evidence="8 9">LPB0072</strain>
    </source>
</reference>
<dbReference type="PRINTS" id="PR00885">
    <property type="entry name" value="BCTERIALGSPH"/>
</dbReference>
<dbReference type="SUPFAM" id="SSF54523">
    <property type="entry name" value="Pili subunits"/>
    <property type="match status" value="1"/>
</dbReference>
<keyword evidence="4 6" id="KW-1133">Transmembrane helix</keyword>
<feature type="transmembrane region" description="Helical" evidence="6">
    <location>
        <begin position="16"/>
        <end position="37"/>
    </location>
</feature>
<sequence length="160" mass="17129">MSHQPAMRQTQQGFTLLELMVVIAIIALATATVSLALPDSNRDRLETEALRLSALLESARAQSRTSGVPVYWRATPEGFEFDGLSSRKEAPNPLAGMRAWLQADTQAEVIQPADTANLVLGPEPLITAQRVQLQLGSQSLVLATDGLGPFTVAPPTDAQP</sequence>
<evidence type="ECO:0000313" key="9">
    <source>
        <dbReference type="Proteomes" id="UP000185657"/>
    </source>
</evidence>
<dbReference type="InterPro" id="IPR002416">
    <property type="entry name" value="T2SS_protein-GspH"/>
</dbReference>
<dbReference type="Pfam" id="PF07963">
    <property type="entry name" value="N_methyl"/>
    <property type="match status" value="1"/>
</dbReference>
<evidence type="ECO:0000313" key="8">
    <source>
        <dbReference type="EMBL" id="OAD41549.1"/>
    </source>
</evidence>